<evidence type="ECO:0000259" key="5">
    <source>
        <dbReference type="PROSITE" id="PS01124"/>
    </source>
</evidence>
<keyword evidence="2" id="KW-0238">DNA-binding</keyword>
<keyword evidence="3" id="KW-0804">Transcription</keyword>
<dbReference type="Pfam" id="PF00072">
    <property type="entry name" value="Response_reg"/>
    <property type="match status" value="1"/>
</dbReference>
<dbReference type="EMBL" id="JBHTCO010000019">
    <property type="protein sequence ID" value="MFC7394198.1"/>
    <property type="molecule type" value="Genomic_DNA"/>
</dbReference>
<dbReference type="InterPro" id="IPR018060">
    <property type="entry name" value="HTH_AraC"/>
</dbReference>
<evidence type="ECO:0000256" key="1">
    <source>
        <dbReference type="ARBA" id="ARBA00023015"/>
    </source>
</evidence>
<dbReference type="PANTHER" id="PTHR43280:SF2">
    <property type="entry name" value="HTH-TYPE TRANSCRIPTIONAL REGULATOR EXSA"/>
    <property type="match status" value="1"/>
</dbReference>
<dbReference type="SUPFAM" id="SSF46689">
    <property type="entry name" value="Homeodomain-like"/>
    <property type="match status" value="1"/>
</dbReference>
<dbReference type="InterPro" id="IPR020449">
    <property type="entry name" value="Tscrpt_reg_AraC-type_HTH"/>
</dbReference>
<name>A0ABW2PXY0_9BACL</name>
<dbReference type="InterPro" id="IPR001789">
    <property type="entry name" value="Sig_transdc_resp-reg_receiver"/>
</dbReference>
<sequence length="503" mass="59171">MPAILIADRDQTERTGIRWFIQSSRLNFETVAEAVHLDEMIEYINNHKPEVVCLELEMVPSYRMTEITILLRQYVQTVICLTAEAVFERAVQAIEFHSISLLIKPLSHEQLKKSLFQASQSSLDKHRQNEALESASTQISYPALFKAQPLEQNEYSMVILRPEKKEHMPILSHWLEQYNIPYPVQYFPLSKDVVCVLQIPKQNECIILQQEGQRILQRWASEYSNRRLNIAIHPASISATSLNEMYLKTINMFKLSFFKGMQQLFWVDNDASFYSIDPFLTPEEQREWMTLLEEGNKQGIKNWLYENFTSFETPYPEPELLRVRFTSILAQLRRFMKTYYLDQNHETEAYYHNIFDTVLFDPVLFKIVQEVILFVFILIDGAERQKEKAATDVIERGLRFMEQNYHMHHLGLKDIAEHVGMSPSYYSHLITQSKGRSFRSILTDIRLRKARKLLVETTMTIQEITDQIGFTDANYFSRIFKKATGLSPRAYRQQEKSKKSKEK</sequence>
<evidence type="ECO:0000259" key="6">
    <source>
        <dbReference type="PROSITE" id="PS50110"/>
    </source>
</evidence>
<evidence type="ECO:0000313" key="8">
    <source>
        <dbReference type="Proteomes" id="UP001596505"/>
    </source>
</evidence>
<dbReference type="InterPro" id="IPR018062">
    <property type="entry name" value="HTH_AraC-typ_CS"/>
</dbReference>
<keyword evidence="1" id="KW-0805">Transcription regulation</keyword>
<comment type="caution">
    <text evidence="7">The sequence shown here is derived from an EMBL/GenBank/DDBJ whole genome shotgun (WGS) entry which is preliminary data.</text>
</comment>
<comment type="caution">
    <text evidence="4">Lacks conserved residue(s) required for the propagation of feature annotation.</text>
</comment>
<accession>A0ABW2PXY0</accession>
<proteinExistence type="predicted"/>
<dbReference type="Gene3D" id="1.10.10.60">
    <property type="entry name" value="Homeodomain-like"/>
    <property type="match status" value="2"/>
</dbReference>
<evidence type="ECO:0000256" key="4">
    <source>
        <dbReference type="PROSITE-ProRule" id="PRU00169"/>
    </source>
</evidence>
<dbReference type="Proteomes" id="UP001596505">
    <property type="component" value="Unassembled WGS sequence"/>
</dbReference>
<reference evidence="8" key="1">
    <citation type="journal article" date="2019" name="Int. J. Syst. Evol. Microbiol.">
        <title>The Global Catalogue of Microorganisms (GCM) 10K type strain sequencing project: providing services to taxonomists for standard genome sequencing and annotation.</title>
        <authorList>
            <consortium name="The Broad Institute Genomics Platform"/>
            <consortium name="The Broad Institute Genome Sequencing Center for Infectious Disease"/>
            <person name="Wu L."/>
            <person name="Ma J."/>
        </authorList>
    </citation>
    <scope>NUCLEOTIDE SEQUENCE [LARGE SCALE GENOMIC DNA]</scope>
    <source>
        <strain evidence="8">CGMCC 1.16305</strain>
    </source>
</reference>
<dbReference type="PROSITE" id="PS01124">
    <property type="entry name" value="HTH_ARAC_FAMILY_2"/>
    <property type="match status" value="1"/>
</dbReference>
<dbReference type="SUPFAM" id="SSF52172">
    <property type="entry name" value="CheY-like"/>
    <property type="match status" value="1"/>
</dbReference>
<dbReference type="PRINTS" id="PR00032">
    <property type="entry name" value="HTHARAC"/>
</dbReference>
<evidence type="ECO:0000256" key="3">
    <source>
        <dbReference type="ARBA" id="ARBA00023163"/>
    </source>
</evidence>
<dbReference type="RefSeq" id="WP_380967304.1">
    <property type="nucleotide sequence ID" value="NZ_JBHTCO010000019.1"/>
</dbReference>
<dbReference type="PROSITE" id="PS50110">
    <property type="entry name" value="RESPONSE_REGULATORY"/>
    <property type="match status" value="1"/>
</dbReference>
<protein>
    <submittedName>
        <fullName evidence="7">Helix-turn-helix domain-containing protein</fullName>
    </submittedName>
</protein>
<dbReference type="InterPro" id="IPR009057">
    <property type="entry name" value="Homeodomain-like_sf"/>
</dbReference>
<feature type="domain" description="HTH araC/xylS-type" evidence="5">
    <location>
        <begin position="395"/>
        <end position="494"/>
    </location>
</feature>
<organism evidence="7 8">
    <name type="scientific">Scopulibacillus cellulosilyticus</name>
    <dbReference type="NCBI Taxonomy" id="2665665"/>
    <lineage>
        <taxon>Bacteria</taxon>
        <taxon>Bacillati</taxon>
        <taxon>Bacillota</taxon>
        <taxon>Bacilli</taxon>
        <taxon>Bacillales</taxon>
        <taxon>Sporolactobacillaceae</taxon>
        <taxon>Scopulibacillus</taxon>
    </lineage>
</organism>
<dbReference type="SMART" id="SM00342">
    <property type="entry name" value="HTH_ARAC"/>
    <property type="match status" value="1"/>
</dbReference>
<dbReference type="Gene3D" id="3.40.50.2300">
    <property type="match status" value="1"/>
</dbReference>
<dbReference type="PANTHER" id="PTHR43280">
    <property type="entry name" value="ARAC-FAMILY TRANSCRIPTIONAL REGULATOR"/>
    <property type="match status" value="1"/>
</dbReference>
<feature type="domain" description="Response regulatory" evidence="6">
    <location>
        <begin position="3"/>
        <end position="119"/>
    </location>
</feature>
<evidence type="ECO:0000313" key="7">
    <source>
        <dbReference type="EMBL" id="MFC7394198.1"/>
    </source>
</evidence>
<gene>
    <name evidence="7" type="ORF">ACFQRG_14675</name>
</gene>
<dbReference type="Pfam" id="PF12833">
    <property type="entry name" value="HTH_18"/>
    <property type="match status" value="1"/>
</dbReference>
<dbReference type="PROSITE" id="PS00041">
    <property type="entry name" value="HTH_ARAC_FAMILY_1"/>
    <property type="match status" value="1"/>
</dbReference>
<evidence type="ECO:0000256" key="2">
    <source>
        <dbReference type="ARBA" id="ARBA00023125"/>
    </source>
</evidence>
<dbReference type="InterPro" id="IPR011006">
    <property type="entry name" value="CheY-like_superfamily"/>
</dbReference>
<keyword evidence="8" id="KW-1185">Reference proteome</keyword>